<sequence>MASAPPVKKACDACHRRKVRCTGGQPCKNCGQASLQCTYLAIPQKKGPKGSRAKVITEIRDTQQQQSKSFPEPTSQVPLSPRDTHNGEHTPFDFNTPPMSPTAYVRNLDLLSAQTVDNCITFFLNHLYPTMPIFSRQHLNRLTLEYRHGPPEVYCLVLSLCSFIMVQPGMSFEGMPLPAVYDQDPTAARYRLANLLLKEIYRIRKNIDYVDNPTVHSVQISFFLFCSYFGFDKTNTCWYHLREASTLAHMLNMNEEATYKSGDFQENVYNRRFYWLLLITERANAIQRHKPLSMLATIELPKVDSSASEAPVLHGFVYLASLFRLIDDEFMALWNKAKSECSTSYISQLQSQLANTLPPVLECTENQAADVKITKHWLRNMVWQLSITNGYLSSHSPDLAMSFRYPFVIAGELIRDISDLSLQSMEVHGVGLIEKLFDISCTLSDVVTYVPYEGKEGDAQDPHEYLNKLLNLISRLRGGASRYVPMLMSKVQENLPNMSNPLTHMPHTLDAFMDSSASASSSPHGLPKQRPEVKQPPPQQVQIPSPAQSSPYPGLARQQSYNEHVHTPQVQHTPQRERLMFETYSPSVASHSHSERGMTPPIYGTTHQQYAHHATSQLPPPRSAPVSASDTKQEVWGSYHG</sequence>
<comment type="caution">
    <text evidence="8">The sequence shown here is derived from an EMBL/GenBank/DDBJ whole genome shotgun (WGS) entry which is preliminary data.</text>
</comment>
<keyword evidence="3" id="KW-0238">DNA-binding</keyword>
<dbReference type="SMART" id="SM00066">
    <property type="entry name" value="GAL4"/>
    <property type="match status" value="1"/>
</dbReference>
<dbReference type="EMBL" id="JAKLMC020000033">
    <property type="protein sequence ID" value="KAK5949659.1"/>
    <property type="molecule type" value="Genomic_DNA"/>
</dbReference>
<dbReference type="PANTHER" id="PTHR31668">
    <property type="entry name" value="GLUCOSE TRANSPORT TRANSCRIPTION REGULATOR RGT1-RELATED-RELATED"/>
    <property type="match status" value="1"/>
</dbReference>
<feature type="compositionally biased region" description="Low complexity" evidence="6">
    <location>
        <begin position="540"/>
        <end position="551"/>
    </location>
</feature>
<feature type="region of interest" description="Disordered" evidence="6">
    <location>
        <begin position="514"/>
        <end position="557"/>
    </location>
</feature>
<gene>
    <name evidence="8" type="ORF">OHC33_009256</name>
</gene>
<dbReference type="InterPro" id="IPR036864">
    <property type="entry name" value="Zn2-C6_fun-type_DNA-bd_sf"/>
</dbReference>
<evidence type="ECO:0000256" key="2">
    <source>
        <dbReference type="ARBA" id="ARBA00023015"/>
    </source>
</evidence>
<evidence type="ECO:0000256" key="5">
    <source>
        <dbReference type="ARBA" id="ARBA00023242"/>
    </source>
</evidence>
<keyword evidence="4" id="KW-0804">Transcription</keyword>
<reference evidence="8 9" key="1">
    <citation type="submission" date="2022-12" db="EMBL/GenBank/DDBJ databases">
        <title>Genomic features and morphological characterization of a novel Knufia sp. strain isolated from spacecraft assembly facility.</title>
        <authorList>
            <person name="Teixeira M."/>
            <person name="Chander A.M."/>
            <person name="Stajich J.E."/>
            <person name="Venkateswaran K."/>
        </authorList>
    </citation>
    <scope>NUCLEOTIDE SEQUENCE [LARGE SCALE GENOMIC DNA]</scope>
    <source>
        <strain evidence="8 9">FJI-L2-BK-P2</strain>
    </source>
</reference>
<dbReference type="GO" id="GO:0006351">
    <property type="term" value="P:DNA-templated transcription"/>
    <property type="evidence" value="ECO:0007669"/>
    <property type="project" value="InterPro"/>
</dbReference>
<dbReference type="InterPro" id="IPR050797">
    <property type="entry name" value="Carb_Metab_Trans_Reg"/>
</dbReference>
<dbReference type="PROSITE" id="PS00463">
    <property type="entry name" value="ZN2_CY6_FUNGAL_1"/>
    <property type="match status" value="1"/>
</dbReference>
<dbReference type="SUPFAM" id="SSF57701">
    <property type="entry name" value="Zn2/Cys6 DNA-binding domain"/>
    <property type="match status" value="1"/>
</dbReference>
<dbReference type="GO" id="GO:0000981">
    <property type="term" value="F:DNA-binding transcription factor activity, RNA polymerase II-specific"/>
    <property type="evidence" value="ECO:0007669"/>
    <property type="project" value="InterPro"/>
</dbReference>
<feature type="compositionally biased region" description="Polar residues" evidence="6">
    <location>
        <begin position="605"/>
        <end position="617"/>
    </location>
</feature>
<feature type="compositionally biased region" description="Polar residues" evidence="6">
    <location>
        <begin position="62"/>
        <end position="78"/>
    </location>
</feature>
<evidence type="ECO:0000313" key="9">
    <source>
        <dbReference type="Proteomes" id="UP001316803"/>
    </source>
</evidence>
<proteinExistence type="predicted"/>
<feature type="region of interest" description="Disordered" evidence="6">
    <location>
        <begin position="60"/>
        <end position="96"/>
    </location>
</feature>
<protein>
    <recommendedName>
        <fullName evidence="7">Zn(2)-C6 fungal-type domain-containing protein</fullName>
    </recommendedName>
</protein>
<evidence type="ECO:0000256" key="3">
    <source>
        <dbReference type="ARBA" id="ARBA00023125"/>
    </source>
</evidence>
<dbReference type="PANTHER" id="PTHR31668:SF20">
    <property type="entry name" value="ZN(II)2CYS6 TRANSCRIPTION FACTOR (EUROFUNG)"/>
    <property type="match status" value="1"/>
</dbReference>
<dbReference type="PROSITE" id="PS50048">
    <property type="entry name" value="ZN2_CY6_FUNGAL_2"/>
    <property type="match status" value="1"/>
</dbReference>
<dbReference type="Pfam" id="PF00172">
    <property type="entry name" value="Zn_clus"/>
    <property type="match status" value="1"/>
</dbReference>
<keyword evidence="1" id="KW-0479">Metal-binding</keyword>
<dbReference type="InterPro" id="IPR001138">
    <property type="entry name" value="Zn2Cys6_DnaBD"/>
</dbReference>
<feature type="compositionally biased region" description="Basic and acidic residues" evidence="6">
    <location>
        <begin position="82"/>
        <end position="91"/>
    </location>
</feature>
<dbReference type="Gene3D" id="4.10.240.10">
    <property type="entry name" value="Zn(2)-C6 fungal-type DNA-binding domain"/>
    <property type="match status" value="1"/>
</dbReference>
<evidence type="ECO:0000259" key="7">
    <source>
        <dbReference type="PROSITE" id="PS50048"/>
    </source>
</evidence>
<evidence type="ECO:0000313" key="8">
    <source>
        <dbReference type="EMBL" id="KAK5949659.1"/>
    </source>
</evidence>
<accession>A0AAN8E9G6</accession>
<keyword evidence="9" id="KW-1185">Reference proteome</keyword>
<dbReference type="GO" id="GO:0003677">
    <property type="term" value="F:DNA binding"/>
    <property type="evidence" value="ECO:0007669"/>
    <property type="project" value="UniProtKB-KW"/>
</dbReference>
<dbReference type="CDD" id="cd12148">
    <property type="entry name" value="fungal_TF_MHR"/>
    <property type="match status" value="1"/>
</dbReference>
<dbReference type="CDD" id="cd00067">
    <property type="entry name" value="GAL4"/>
    <property type="match status" value="1"/>
</dbReference>
<dbReference type="Proteomes" id="UP001316803">
    <property type="component" value="Unassembled WGS sequence"/>
</dbReference>
<dbReference type="AlphaFoldDB" id="A0AAN8E9G6"/>
<evidence type="ECO:0000256" key="6">
    <source>
        <dbReference type="SAM" id="MobiDB-lite"/>
    </source>
</evidence>
<evidence type="ECO:0000256" key="4">
    <source>
        <dbReference type="ARBA" id="ARBA00023163"/>
    </source>
</evidence>
<evidence type="ECO:0000256" key="1">
    <source>
        <dbReference type="ARBA" id="ARBA00022723"/>
    </source>
</evidence>
<name>A0AAN8E9G6_9EURO</name>
<dbReference type="InterPro" id="IPR007219">
    <property type="entry name" value="XnlR_reg_dom"/>
</dbReference>
<feature type="domain" description="Zn(2)-C6 fungal-type" evidence="7">
    <location>
        <begin position="10"/>
        <end position="39"/>
    </location>
</feature>
<keyword evidence="2" id="KW-0805">Transcription regulation</keyword>
<dbReference type="GO" id="GO:0008270">
    <property type="term" value="F:zinc ion binding"/>
    <property type="evidence" value="ECO:0007669"/>
    <property type="project" value="InterPro"/>
</dbReference>
<organism evidence="8 9">
    <name type="scientific">Knufia fluminis</name>
    <dbReference type="NCBI Taxonomy" id="191047"/>
    <lineage>
        <taxon>Eukaryota</taxon>
        <taxon>Fungi</taxon>
        <taxon>Dikarya</taxon>
        <taxon>Ascomycota</taxon>
        <taxon>Pezizomycotina</taxon>
        <taxon>Eurotiomycetes</taxon>
        <taxon>Chaetothyriomycetidae</taxon>
        <taxon>Chaetothyriales</taxon>
        <taxon>Trichomeriaceae</taxon>
        <taxon>Knufia</taxon>
    </lineage>
</organism>
<feature type="region of interest" description="Disordered" evidence="6">
    <location>
        <begin position="603"/>
        <end position="641"/>
    </location>
</feature>
<dbReference type="Pfam" id="PF04082">
    <property type="entry name" value="Fungal_trans"/>
    <property type="match status" value="1"/>
</dbReference>
<keyword evidence="5" id="KW-0539">Nucleus</keyword>